<comment type="caution">
    <text evidence="1">The sequence shown here is derived from an EMBL/GenBank/DDBJ whole genome shotgun (WGS) entry which is preliminary data.</text>
</comment>
<sequence length="67" mass="7336">MALSDLVSTAAFSLDQRNRSGAVDVICIGWAFGDVGVKLRLKKGDVFNTTTSKSLTCKMRIWVIDND</sequence>
<dbReference type="Proteomes" id="UP000248329">
    <property type="component" value="Unassembled WGS sequence"/>
</dbReference>
<dbReference type="EMBL" id="PQXF01000080">
    <property type="protein sequence ID" value="PXF56863.1"/>
    <property type="molecule type" value="Genomic_DNA"/>
</dbReference>
<protein>
    <submittedName>
        <fullName evidence="1">Uncharacterized protein</fullName>
    </submittedName>
</protein>
<evidence type="ECO:0000313" key="1">
    <source>
        <dbReference type="EMBL" id="PXF56863.1"/>
    </source>
</evidence>
<name>A0AC61KY97_9EURY</name>
<accession>A0AC61KY97</accession>
<evidence type="ECO:0000313" key="2">
    <source>
        <dbReference type="Proteomes" id="UP000248329"/>
    </source>
</evidence>
<organism evidence="1 2">
    <name type="scientific">Candidatus Methanogaster sp</name>
    <dbReference type="NCBI Taxonomy" id="3386292"/>
    <lineage>
        <taxon>Archaea</taxon>
        <taxon>Methanobacteriati</taxon>
        <taxon>Methanobacteriota</taxon>
        <taxon>Stenosarchaea group</taxon>
        <taxon>Methanomicrobia</taxon>
        <taxon>Methanosarcinales</taxon>
        <taxon>ANME-2 cluster</taxon>
        <taxon>Candidatus Methanogasteraceae</taxon>
        <taxon>Candidatus Methanogaster</taxon>
    </lineage>
</organism>
<proteinExistence type="predicted"/>
<gene>
    <name evidence="1" type="ORF">C4B59_16230</name>
</gene>
<reference evidence="1" key="1">
    <citation type="submission" date="2018-01" db="EMBL/GenBank/DDBJ databases">
        <authorList>
            <person name="Krukenberg V."/>
        </authorList>
    </citation>
    <scope>NUCLEOTIDE SEQUENCE</scope>
    <source>
        <strain evidence="1">E20ANME2</strain>
    </source>
</reference>